<dbReference type="OrthoDB" id="18982at2759"/>
<organism evidence="1 2">
    <name type="scientific">Teratosphaeria nubilosa</name>
    <dbReference type="NCBI Taxonomy" id="161662"/>
    <lineage>
        <taxon>Eukaryota</taxon>
        <taxon>Fungi</taxon>
        <taxon>Dikarya</taxon>
        <taxon>Ascomycota</taxon>
        <taxon>Pezizomycotina</taxon>
        <taxon>Dothideomycetes</taxon>
        <taxon>Dothideomycetidae</taxon>
        <taxon>Mycosphaerellales</taxon>
        <taxon>Teratosphaeriaceae</taxon>
        <taxon>Teratosphaeria</taxon>
    </lineage>
</organism>
<reference evidence="1" key="1">
    <citation type="journal article" date="2020" name="Stud. Mycol.">
        <title>101 Dothideomycetes genomes: a test case for predicting lifestyles and emergence of pathogens.</title>
        <authorList>
            <person name="Haridas S."/>
            <person name="Albert R."/>
            <person name="Binder M."/>
            <person name="Bloem J."/>
            <person name="Labutti K."/>
            <person name="Salamov A."/>
            <person name="Andreopoulos B."/>
            <person name="Baker S."/>
            <person name="Barry K."/>
            <person name="Bills G."/>
            <person name="Bluhm B."/>
            <person name="Cannon C."/>
            <person name="Castanera R."/>
            <person name="Culley D."/>
            <person name="Daum C."/>
            <person name="Ezra D."/>
            <person name="Gonzalez J."/>
            <person name="Henrissat B."/>
            <person name="Kuo A."/>
            <person name="Liang C."/>
            <person name="Lipzen A."/>
            <person name="Lutzoni F."/>
            <person name="Magnuson J."/>
            <person name="Mondo S."/>
            <person name="Nolan M."/>
            <person name="Ohm R."/>
            <person name="Pangilinan J."/>
            <person name="Park H.-J."/>
            <person name="Ramirez L."/>
            <person name="Alfaro M."/>
            <person name="Sun H."/>
            <person name="Tritt A."/>
            <person name="Yoshinaga Y."/>
            <person name="Zwiers L.-H."/>
            <person name="Turgeon B."/>
            <person name="Goodwin S."/>
            <person name="Spatafora J."/>
            <person name="Crous P."/>
            <person name="Grigoriev I."/>
        </authorList>
    </citation>
    <scope>NUCLEOTIDE SEQUENCE</scope>
    <source>
        <strain evidence="1">CBS 116005</strain>
    </source>
</reference>
<name>A0A6G1L245_9PEZI</name>
<keyword evidence="2" id="KW-1185">Reference proteome</keyword>
<proteinExistence type="predicted"/>
<dbReference type="AlphaFoldDB" id="A0A6G1L245"/>
<dbReference type="EMBL" id="ML995862">
    <property type="protein sequence ID" value="KAF2767003.1"/>
    <property type="molecule type" value="Genomic_DNA"/>
</dbReference>
<sequence length="71" mass="7921">MMCKSCPSIPILTSTLHTTHGIIPRSYSLLPPLAPKAKKADKRRSPPDHLYTKQRICCASLALPDLMHTMH</sequence>
<gene>
    <name evidence="1" type="ORF">EJ03DRAFT_329555</name>
</gene>
<protein>
    <submittedName>
        <fullName evidence="1">Uncharacterized protein</fullName>
    </submittedName>
</protein>
<evidence type="ECO:0000313" key="1">
    <source>
        <dbReference type="EMBL" id="KAF2767003.1"/>
    </source>
</evidence>
<evidence type="ECO:0000313" key="2">
    <source>
        <dbReference type="Proteomes" id="UP000799436"/>
    </source>
</evidence>
<dbReference type="Proteomes" id="UP000799436">
    <property type="component" value="Unassembled WGS sequence"/>
</dbReference>
<accession>A0A6G1L245</accession>